<feature type="chain" id="PRO_5034559334" description="Thioredoxin domain-containing protein" evidence="1">
    <location>
        <begin position="23"/>
        <end position="146"/>
    </location>
</feature>
<dbReference type="Proteomes" id="UP000664800">
    <property type="component" value="Unassembled WGS sequence"/>
</dbReference>
<comment type="caution">
    <text evidence="2">The sequence shown here is derived from an EMBL/GenBank/DDBJ whole genome shotgun (WGS) entry which is preliminary data.</text>
</comment>
<name>A0A8I1SW59_THIA3</name>
<evidence type="ECO:0000313" key="3">
    <source>
        <dbReference type="Proteomes" id="UP000664800"/>
    </source>
</evidence>
<dbReference type="RefSeq" id="WP_276731341.1">
    <property type="nucleotide sequence ID" value="NZ_JAFKMR010000023.1"/>
</dbReference>
<dbReference type="EMBL" id="JAFKMR010000023">
    <property type="protein sequence ID" value="MBN8745057.1"/>
    <property type="molecule type" value="Genomic_DNA"/>
</dbReference>
<protein>
    <recommendedName>
        <fullName evidence="4">Thioredoxin domain-containing protein</fullName>
    </recommendedName>
</protein>
<reference evidence="2" key="1">
    <citation type="submission" date="2021-02" db="EMBL/GenBank/DDBJ databases">
        <title>Thiocyanate and organic carbon inputs drive convergent selection for specific autotrophic Afipia and Thiobacillus strains within complex microbiomes.</title>
        <authorList>
            <person name="Huddy R.J."/>
            <person name="Sachdeva R."/>
            <person name="Kadzinga F."/>
            <person name="Kantor R.S."/>
            <person name="Harrison S.T.L."/>
            <person name="Banfield J.F."/>
        </authorList>
    </citation>
    <scope>NUCLEOTIDE SEQUENCE</scope>
    <source>
        <strain evidence="2">SCN18_13_7_16_R3_B_64_19</strain>
    </source>
</reference>
<evidence type="ECO:0000256" key="1">
    <source>
        <dbReference type="SAM" id="SignalP"/>
    </source>
</evidence>
<proteinExistence type="predicted"/>
<organism evidence="2 3">
    <name type="scientific">Thiomonas arsenitoxydans (strain DSM 22701 / CIP 110005 / 3As)</name>
    <dbReference type="NCBI Taxonomy" id="426114"/>
    <lineage>
        <taxon>Bacteria</taxon>
        <taxon>Pseudomonadati</taxon>
        <taxon>Pseudomonadota</taxon>
        <taxon>Betaproteobacteria</taxon>
        <taxon>Burkholderiales</taxon>
        <taxon>Thiomonas</taxon>
    </lineage>
</organism>
<gene>
    <name evidence="2" type="ORF">J0I24_12205</name>
</gene>
<keyword evidence="1" id="KW-0732">Signal</keyword>
<sequence length="146" mass="15757">MMPNAVLLSTLLSFGLLNCANAGFVDVPPQQLQGYLEKNAKVVVLFDSSDPKCTACEPADGGPFKSLSNDYGTSIQFVRVRWPSPWWKFPPAMSAFFKQANIMGIPAVVGIEDSRPVFVAAGRMENTDAARKKIASAMGAVSTKQK</sequence>
<accession>A0A8I1SW59</accession>
<dbReference type="InterPro" id="IPR036249">
    <property type="entry name" value="Thioredoxin-like_sf"/>
</dbReference>
<dbReference type="SUPFAM" id="SSF52833">
    <property type="entry name" value="Thioredoxin-like"/>
    <property type="match status" value="1"/>
</dbReference>
<evidence type="ECO:0000313" key="2">
    <source>
        <dbReference type="EMBL" id="MBN8745057.1"/>
    </source>
</evidence>
<evidence type="ECO:0008006" key="4">
    <source>
        <dbReference type="Google" id="ProtNLM"/>
    </source>
</evidence>
<feature type="signal peptide" evidence="1">
    <location>
        <begin position="1"/>
        <end position="22"/>
    </location>
</feature>
<dbReference type="AlphaFoldDB" id="A0A8I1SW59"/>